<reference evidence="2 3" key="1">
    <citation type="journal article" date="2018" name="New Phytol.">
        <title>Phylogenomics of Endogonaceae and evolution of mycorrhizas within Mucoromycota.</title>
        <authorList>
            <person name="Chang Y."/>
            <person name="Desiro A."/>
            <person name="Na H."/>
            <person name="Sandor L."/>
            <person name="Lipzen A."/>
            <person name="Clum A."/>
            <person name="Barry K."/>
            <person name="Grigoriev I.V."/>
            <person name="Martin F.M."/>
            <person name="Stajich J.E."/>
            <person name="Smith M.E."/>
            <person name="Bonito G."/>
            <person name="Spatafora J.W."/>
        </authorList>
    </citation>
    <scope>NUCLEOTIDE SEQUENCE [LARGE SCALE GENOMIC DNA]</scope>
    <source>
        <strain evidence="2 3">AD002</strain>
    </source>
</reference>
<name>A0A433QJQ6_9FUNG</name>
<feature type="signal peptide" evidence="1">
    <location>
        <begin position="1"/>
        <end position="27"/>
    </location>
</feature>
<evidence type="ECO:0000313" key="2">
    <source>
        <dbReference type="EMBL" id="RUS30012.1"/>
    </source>
</evidence>
<organism evidence="2 3">
    <name type="scientific">Jimgerdemannia flammicorona</name>
    <dbReference type="NCBI Taxonomy" id="994334"/>
    <lineage>
        <taxon>Eukaryota</taxon>
        <taxon>Fungi</taxon>
        <taxon>Fungi incertae sedis</taxon>
        <taxon>Mucoromycota</taxon>
        <taxon>Mucoromycotina</taxon>
        <taxon>Endogonomycetes</taxon>
        <taxon>Endogonales</taxon>
        <taxon>Endogonaceae</taxon>
        <taxon>Jimgerdemannia</taxon>
    </lineage>
</organism>
<protein>
    <recommendedName>
        <fullName evidence="4">Secreted protein</fullName>
    </recommendedName>
</protein>
<dbReference type="Proteomes" id="UP000274822">
    <property type="component" value="Unassembled WGS sequence"/>
</dbReference>
<gene>
    <name evidence="2" type="ORF">BC938DRAFT_479949</name>
</gene>
<evidence type="ECO:0000313" key="3">
    <source>
        <dbReference type="Proteomes" id="UP000274822"/>
    </source>
</evidence>
<keyword evidence="1" id="KW-0732">Signal</keyword>
<dbReference type="EMBL" id="RBNJ01004396">
    <property type="protein sequence ID" value="RUS30012.1"/>
    <property type="molecule type" value="Genomic_DNA"/>
</dbReference>
<comment type="caution">
    <text evidence="2">The sequence shown here is derived from an EMBL/GenBank/DDBJ whole genome shotgun (WGS) entry which is preliminary data.</text>
</comment>
<dbReference type="AlphaFoldDB" id="A0A433QJQ6"/>
<proteinExistence type="predicted"/>
<feature type="chain" id="PRO_5019029635" description="Secreted protein" evidence="1">
    <location>
        <begin position="28"/>
        <end position="95"/>
    </location>
</feature>
<evidence type="ECO:0008006" key="4">
    <source>
        <dbReference type="Google" id="ProtNLM"/>
    </source>
</evidence>
<keyword evidence="3" id="KW-1185">Reference proteome</keyword>
<evidence type="ECO:0000256" key="1">
    <source>
        <dbReference type="SAM" id="SignalP"/>
    </source>
</evidence>
<accession>A0A433QJQ6</accession>
<sequence length="95" mass="10906">MVHAGVAFGVFVAILRLLLLFVSPCSRTPLFPLLSKIDRNQPRSLPYSSLRILSCTWPPTFSSTARPSYPLQHLDFCKHRVRILGRTEHDCRRGW</sequence>